<sequence>TSSNGLLNPAPTLSITRSSKSSGFVPVMDVASSTESFLRVSSSAGECPAPTPCPGTAPRTPRWHWPVQPQLWPFSQVSPPACRLRRYPLKAP</sequence>
<feature type="non-terminal residue" evidence="1">
    <location>
        <position position="1"/>
    </location>
</feature>
<protein>
    <submittedName>
        <fullName evidence="1">Uncharacterized protein</fullName>
    </submittedName>
</protein>
<dbReference type="AlphaFoldDB" id="K0RIY7"/>
<organism evidence="1 2">
    <name type="scientific">Thalassiosira oceanica</name>
    <name type="common">Marine diatom</name>
    <dbReference type="NCBI Taxonomy" id="159749"/>
    <lineage>
        <taxon>Eukaryota</taxon>
        <taxon>Sar</taxon>
        <taxon>Stramenopiles</taxon>
        <taxon>Ochrophyta</taxon>
        <taxon>Bacillariophyta</taxon>
        <taxon>Coscinodiscophyceae</taxon>
        <taxon>Thalassiosirophycidae</taxon>
        <taxon>Thalassiosirales</taxon>
        <taxon>Thalassiosiraceae</taxon>
        <taxon>Thalassiosira</taxon>
    </lineage>
</organism>
<dbReference type="EMBL" id="AGNL01038321">
    <property type="protein sequence ID" value="EJK53175.1"/>
    <property type="molecule type" value="Genomic_DNA"/>
</dbReference>
<reference evidence="1 2" key="1">
    <citation type="journal article" date="2012" name="Genome Biol.">
        <title>Genome and low-iron response of an oceanic diatom adapted to chronic iron limitation.</title>
        <authorList>
            <person name="Lommer M."/>
            <person name="Specht M."/>
            <person name="Roy A.S."/>
            <person name="Kraemer L."/>
            <person name="Andreson R."/>
            <person name="Gutowska M.A."/>
            <person name="Wolf J."/>
            <person name="Bergner S.V."/>
            <person name="Schilhabel M.B."/>
            <person name="Klostermeier U.C."/>
            <person name="Beiko R.G."/>
            <person name="Rosenstiel P."/>
            <person name="Hippler M."/>
            <person name="Laroche J."/>
        </authorList>
    </citation>
    <scope>NUCLEOTIDE SEQUENCE [LARGE SCALE GENOMIC DNA]</scope>
    <source>
        <strain evidence="1 2">CCMP1005</strain>
    </source>
</reference>
<gene>
    <name evidence="1" type="ORF">THAOC_27442</name>
</gene>
<keyword evidence="2" id="KW-1185">Reference proteome</keyword>
<comment type="caution">
    <text evidence="1">The sequence shown here is derived from an EMBL/GenBank/DDBJ whole genome shotgun (WGS) entry which is preliminary data.</text>
</comment>
<dbReference type="Proteomes" id="UP000266841">
    <property type="component" value="Unassembled WGS sequence"/>
</dbReference>
<evidence type="ECO:0000313" key="1">
    <source>
        <dbReference type="EMBL" id="EJK53175.1"/>
    </source>
</evidence>
<proteinExistence type="predicted"/>
<name>K0RIY7_THAOC</name>
<accession>K0RIY7</accession>
<evidence type="ECO:0000313" key="2">
    <source>
        <dbReference type="Proteomes" id="UP000266841"/>
    </source>
</evidence>